<dbReference type="HOGENOM" id="CLU_2215156_0_0_1"/>
<keyword evidence="2" id="KW-1185">Reference proteome</keyword>
<proteinExistence type="predicted"/>
<evidence type="ECO:0000313" key="2">
    <source>
        <dbReference type="Proteomes" id="UP000018721"/>
    </source>
</evidence>
<dbReference type="AlphaFoldDB" id="V9EHW6"/>
<sequence length="107" mass="12462">MFADLEKSQKVKWLYETAGLTCRGGPRFISAGRLEVAKMRPKTCRECCFPRCIRLVPVSFAMRMWMYMRYSSSCHHRLVAQHFEVTGQQLHRPAVRPLDPARDEVTT</sequence>
<dbReference type="Proteomes" id="UP000018721">
    <property type="component" value="Unassembled WGS sequence"/>
</dbReference>
<reference evidence="1 2" key="1">
    <citation type="submission" date="2013-11" db="EMBL/GenBank/DDBJ databases">
        <title>The Genome Sequence of Phytophthora parasitica P1569.</title>
        <authorList>
            <consortium name="The Broad Institute Genomics Platform"/>
            <person name="Russ C."/>
            <person name="Tyler B."/>
            <person name="Panabieres F."/>
            <person name="Shan W."/>
            <person name="Tripathy S."/>
            <person name="Grunwald N."/>
            <person name="Machado M."/>
            <person name="Johnson C.S."/>
            <person name="Arredondo F."/>
            <person name="Hong C."/>
            <person name="Coffey M."/>
            <person name="Young S.K."/>
            <person name="Zeng Q."/>
            <person name="Gargeya S."/>
            <person name="Fitzgerald M."/>
            <person name="Abouelleil A."/>
            <person name="Alvarado L."/>
            <person name="Chapman S.B."/>
            <person name="Gainer-Dewar J."/>
            <person name="Goldberg J."/>
            <person name="Griggs A."/>
            <person name="Gujja S."/>
            <person name="Hansen M."/>
            <person name="Howarth C."/>
            <person name="Imamovic A."/>
            <person name="Ireland A."/>
            <person name="Larimer J."/>
            <person name="McCowan C."/>
            <person name="Murphy C."/>
            <person name="Pearson M."/>
            <person name="Poon T.W."/>
            <person name="Priest M."/>
            <person name="Roberts A."/>
            <person name="Saif S."/>
            <person name="Shea T."/>
            <person name="Sykes S."/>
            <person name="Wortman J."/>
            <person name="Nusbaum C."/>
            <person name="Birren B."/>
        </authorList>
    </citation>
    <scope>NUCLEOTIDE SEQUENCE [LARGE SCALE GENOMIC DNA]</scope>
    <source>
        <strain evidence="1 2">P1569</strain>
    </source>
</reference>
<name>V9EHW6_PHYNI</name>
<evidence type="ECO:0000313" key="1">
    <source>
        <dbReference type="EMBL" id="ETI38571.1"/>
    </source>
</evidence>
<protein>
    <submittedName>
        <fullName evidence="1">Uncharacterized protein</fullName>
    </submittedName>
</protein>
<dbReference type="EMBL" id="ANIZ01002751">
    <property type="protein sequence ID" value="ETI38571.1"/>
    <property type="molecule type" value="Genomic_DNA"/>
</dbReference>
<comment type="caution">
    <text evidence="1">The sequence shown here is derived from an EMBL/GenBank/DDBJ whole genome shotgun (WGS) entry which is preliminary data.</text>
</comment>
<accession>V9EHW6</accession>
<gene>
    <name evidence="1" type="ORF">F443_15725</name>
</gene>
<organism evidence="1 2">
    <name type="scientific">Phytophthora nicotianae P1569</name>
    <dbReference type="NCBI Taxonomy" id="1317065"/>
    <lineage>
        <taxon>Eukaryota</taxon>
        <taxon>Sar</taxon>
        <taxon>Stramenopiles</taxon>
        <taxon>Oomycota</taxon>
        <taxon>Peronosporomycetes</taxon>
        <taxon>Peronosporales</taxon>
        <taxon>Peronosporaceae</taxon>
        <taxon>Phytophthora</taxon>
    </lineage>
</organism>